<accession>A0ACC2K9M5</accession>
<dbReference type="EMBL" id="CM056812">
    <property type="protein sequence ID" value="KAJ8617787.1"/>
    <property type="molecule type" value="Genomic_DNA"/>
</dbReference>
<evidence type="ECO:0000313" key="1">
    <source>
        <dbReference type="EMBL" id="KAJ8617787.1"/>
    </source>
</evidence>
<organism evidence="1 2">
    <name type="scientific">Persea americana</name>
    <name type="common">Avocado</name>
    <dbReference type="NCBI Taxonomy" id="3435"/>
    <lineage>
        <taxon>Eukaryota</taxon>
        <taxon>Viridiplantae</taxon>
        <taxon>Streptophyta</taxon>
        <taxon>Embryophyta</taxon>
        <taxon>Tracheophyta</taxon>
        <taxon>Spermatophyta</taxon>
        <taxon>Magnoliopsida</taxon>
        <taxon>Magnoliidae</taxon>
        <taxon>Laurales</taxon>
        <taxon>Lauraceae</taxon>
        <taxon>Persea</taxon>
    </lineage>
</organism>
<reference evidence="1 2" key="1">
    <citation type="journal article" date="2022" name="Hortic Res">
        <title>A haplotype resolved chromosomal level avocado genome allows analysis of novel avocado genes.</title>
        <authorList>
            <person name="Nath O."/>
            <person name="Fletcher S.J."/>
            <person name="Hayward A."/>
            <person name="Shaw L.M."/>
            <person name="Masouleh A.K."/>
            <person name="Furtado A."/>
            <person name="Henry R.J."/>
            <person name="Mitter N."/>
        </authorList>
    </citation>
    <scope>NUCLEOTIDE SEQUENCE [LARGE SCALE GENOMIC DNA]</scope>
    <source>
        <strain evidence="2">cv. Hass</strain>
    </source>
</reference>
<keyword evidence="2" id="KW-1185">Reference proteome</keyword>
<name>A0ACC2K9M5_PERAE</name>
<proteinExistence type="predicted"/>
<comment type="caution">
    <text evidence="1">The sequence shown here is derived from an EMBL/GenBank/DDBJ whole genome shotgun (WGS) entry which is preliminary data.</text>
</comment>
<dbReference type="Proteomes" id="UP001234297">
    <property type="component" value="Chromosome 4"/>
</dbReference>
<evidence type="ECO:0000313" key="2">
    <source>
        <dbReference type="Proteomes" id="UP001234297"/>
    </source>
</evidence>
<gene>
    <name evidence="1" type="ORF">MRB53_013973</name>
</gene>
<protein>
    <submittedName>
        <fullName evidence="1">Uncharacterized protein</fullName>
    </submittedName>
</protein>
<sequence length="707" mass="78763">MSRLSASAARAGAFKNEKQKTLDDGATTSRSPNPTPPTLPSFFHLMLRLETPPYKDTNPTAQPKEEEDPSLSIDDRIAALGKKPIDFKPHSAAFWKDGEPVPFLFLARALDLISGESRRIVITEILCNVFRTVMATTPQDLTATVYLSANRIAPSHEGVELGIGDATLIKALGEAYGRNEKQIKNQLKGLGDLGLVAKGCCSLQSLLCRPSPLTVVKVLDTFRIIAKETGEDSQDKKRNHIKGLLVEAIDCEPLYLIRLLQSKMRISSAQQTVLVALGQASVYSENYSNTPPLDEAAKIIEQVYSVLPDYDKIVSALLRDGVWKLPAKCTFTLGIPVGPMLAKPTKGVTEILDKFQGSEFTCEYKYDGERAQIHYMEDGSVQMYGRNTEPITGKYPDVVSSVSRFKKPSVRSFVLDCEVAAYDPGKQKILPFQILSTHARKGVLLSGINIQVCIFAFDILYLNGQPLLQEQLKVRREHLYDSFEELPGTFQFSTAIISSSLEEIQKFFETSVNNCCEGLIIKKLIRDATYEPSKRSLNWLKLKKDYMGSIGDSLDLVPIAAFHGRGERTGVYGAFLLACYDEKNEEYQSICILGTGFSEHMLEERSASLRDKPYYRCGDAVNPDVWFEPREVWEVKAADLSISSVHCAACGIVDPKKGISLRFPRFLRVREDKAPDEATTSEQVAEMYRSQKINHANNQEQPGGRER</sequence>